<dbReference type="EMBL" id="AUWU02000005">
    <property type="protein sequence ID" value="KAH0572531.1"/>
    <property type="molecule type" value="Genomic_DNA"/>
</dbReference>
<dbReference type="SUPFAM" id="SSF53335">
    <property type="entry name" value="S-adenosyl-L-methionine-dependent methyltransferases"/>
    <property type="match status" value="1"/>
</dbReference>
<proteinExistence type="inferred from homology"/>
<dbReference type="CDD" id="cd02440">
    <property type="entry name" value="AdoMet_MTases"/>
    <property type="match status" value="1"/>
</dbReference>
<dbReference type="OrthoDB" id="411785at2759"/>
<dbReference type="InterPro" id="IPR051419">
    <property type="entry name" value="Lys/N-term_MeTrsfase_sf"/>
</dbReference>
<accession>V6LUM4</accession>
<evidence type="ECO:0000259" key="4">
    <source>
        <dbReference type="Pfam" id="PF08241"/>
    </source>
</evidence>
<sequence length="192" mass="21932">MQPPKINSIHTWQEFYSEIKTNKDWYLKLPQLQELIQQLAESQSEILDIGCGSSNLANELNELGYKNVTCIDYLESVINQMQPQVSGSQYILMDAKDLQFPNNIFDVAITKGTLDFMQEDITEVCQIITEIHRTLKLNGACIIVSQILPEIIRKSLNIVQWNHIYESNFEVNNGCICNAQARAEVSVFVAFK</sequence>
<reference evidence="5 6" key="1">
    <citation type="journal article" date="2014" name="PLoS Genet.">
        <title>The Genome of Spironucleus salmonicida Highlights a Fish Pathogen Adapted to Fluctuating Environments.</title>
        <authorList>
            <person name="Xu F."/>
            <person name="Jerlstrom-Hultqvist J."/>
            <person name="Einarsson E."/>
            <person name="Astvaldsson A."/>
            <person name="Svard S.G."/>
            <person name="Andersson J.O."/>
        </authorList>
    </citation>
    <scope>NUCLEOTIDE SEQUENCE</scope>
    <source>
        <strain evidence="6">ATCC 50377</strain>
    </source>
</reference>
<dbReference type="GO" id="GO:0032259">
    <property type="term" value="P:methylation"/>
    <property type="evidence" value="ECO:0007669"/>
    <property type="project" value="UniProtKB-KW"/>
</dbReference>
<dbReference type="InterPro" id="IPR013216">
    <property type="entry name" value="Methyltransf_11"/>
</dbReference>
<evidence type="ECO:0000313" key="6">
    <source>
        <dbReference type="EMBL" id="KAH0572531.1"/>
    </source>
</evidence>
<evidence type="ECO:0000256" key="3">
    <source>
        <dbReference type="ARBA" id="ARBA00022679"/>
    </source>
</evidence>
<feature type="domain" description="Methyltransferase type 11" evidence="4">
    <location>
        <begin position="47"/>
        <end position="143"/>
    </location>
</feature>
<keyword evidence="7" id="KW-1185">Reference proteome</keyword>
<dbReference type="InterPro" id="IPR029063">
    <property type="entry name" value="SAM-dependent_MTases_sf"/>
</dbReference>
<gene>
    <name evidence="5" type="ORF">SS50377_15506</name>
    <name evidence="6" type="ORF">SS50377_24642</name>
</gene>
<comment type="similarity">
    <text evidence="1">Belongs to the methyltransferase superfamily.</text>
</comment>
<evidence type="ECO:0000313" key="5">
    <source>
        <dbReference type="EMBL" id="EST44509.1"/>
    </source>
</evidence>
<keyword evidence="3 5" id="KW-0808">Transferase</keyword>
<protein>
    <submittedName>
        <fullName evidence="5 6">Methyltransferase</fullName>
    </submittedName>
</protein>
<dbReference type="PANTHER" id="PTHR12176">
    <property type="entry name" value="SAM-DEPENDENT METHYLTRANSFERASE SUPERFAMILY PROTEIN"/>
    <property type="match status" value="1"/>
</dbReference>
<dbReference type="Pfam" id="PF08241">
    <property type="entry name" value="Methyltransf_11"/>
    <property type="match status" value="1"/>
</dbReference>
<evidence type="ECO:0000256" key="1">
    <source>
        <dbReference type="ARBA" id="ARBA00008361"/>
    </source>
</evidence>
<name>V6LUM4_9EUKA</name>
<keyword evidence="2 5" id="KW-0489">Methyltransferase</keyword>
<dbReference type="GO" id="GO:0008757">
    <property type="term" value="F:S-adenosylmethionine-dependent methyltransferase activity"/>
    <property type="evidence" value="ECO:0007669"/>
    <property type="project" value="InterPro"/>
</dbReference>
<reference evidence="6" key="2">
    <citation type="submission" date="2020-12" db="EMBL/GenBank/DDBJ databases">
        <title>New Spironucleus salmonicida genome in near-complete chromosomes.</title>
        <authorList>
            <person name="Xu F."/>
            <person name="Kurt Z."/>
            <person name="Jimenez-Gonzalez A."/>
            <person name="Astvaldsson A."/>
            <person name="Andersson J.O."/>
            <person name="Svard S.G."/>
        </authorList>
    </citation>
    <scope>NUCLEOTIDE SEQUENCE</scope>
    <source>
        <strain evidence="6">ATCC 50377</strain>
    </source>
</reference>
<dbReference type="Proteomes" id="UP000018208">
    <property type="component" value="Unassembled WGS sequence"/>
</dbReference>
<evidence type="ECO:0000313" key="7">
    <source>
        <dbReference type="Proteomes" id="UP000018208"/>
    </source>
</evidence>
<dbReference type="AlphaFoldDB" id="V6LUM4"/>
<organism evidence="5">
    <name type="scientific">Spironucleus salmonicida</name>
    <dbReference type="NCBI Taxonomy" id="348837"/>
    <lineage>
        <taxon>Eukaryota</taxon>
        <taxon>Metamonada</taxon>
        <taxon>Diplomonadida</taxon>
        <taxon>Hexamitidae</taxon>
        <taxon>Hexamitinae</taxon>
        <taxon>Spironucleus</taxon>
    </lineage>
</organism>
<dbReference type="EMBL" id="KI546115">
    <property type="protein sequence ID" value="EST44509.1"/>
    <property type="molecule type" value="Genomic_DNA"/>
</dbReference>
<dbReference type="VEuPathDB" id="GiardiaDB:SS50377_24642"/>
<evidence type="ECO:0000256" key="2">
    <source>
        <dbReference type="ARBA" id="ARBA00022603"/>
    </source>
</evidence>
<dbReference type="Gene3D" id="3.40.50.150">
    <property type="entry name" value="Vaccinia Virus protein VP39"/>
    <property type="match status" value="1"/>
</dbReference>